<evidence type="ECO:0000256" key="5">
    <source>
        <dbReference type="ARBA" id="ARBA00023125"/>
    </source>
</evidence>
<dbReference type="EMBL" id="FUXZ01000007">
    <property type="protein sequence ID" value="SKA66274.1"/>
    <property type="molecule type" value="Genomic_DNA"/>
</dbReference>
<dbReference type="Gene3D" id="1.10.268.10">
    <property type="entry name" value="Topoisomerase, domain 3"/>
    <property type="match status" value="1"/>
</dbReference>
<sequence>MSEQIVRTEYSEVMQKSYIDYAMSTICARAIPDVRDGLKPVQRRVLYAMEQLGLNHNKPHRKSARIVGDAMGKYHPHGDSSIYDALVVLSQDFKKGMALVDGHGNFGSIEGDGAAAMRYTEAKLKKFTQDVYLADLDKDVVDFVPNFDETEKEPAVLPVRIPNILINGAEGIAVGMTTSIPTHNLAEVIDAMIAYMGKEKITVEELMEYVPGPDFPTGGIVVNKDELLEIYQTGTGKIKLRGKVEFEPAKKKSGKDKLVITEIPYTMIGANISKFISDVVDLVESKKTSDITDITNESSKEGIRIVLELKKGADVEKIKNLLYKKTKLEDTFGVNMLGIADGKPEQLNLKSILAYNIEFQYEILTRKYTTLLEKAYEQKEVKEGLIRACNIIDLIIEIIRGSNNLKQAKECLISGNTEGIKFKNPESEILASNLNFTERQAQAILELRLYKLIGLEILALQKEFEELVEKISEYEDILHSRKSMAKVLKKDLLAIKKEYALPRKTEITNAKAAEVVVEEIKEQEVIFVMDKFGYAKLLEVSAYDRNKESVDAENTHVFSCMNTDKIVIFTDNGNMHQIKVLKIPSKRPKDKGVPIDNLGNYSSAGESIVGIYAYNNIKDNKLLFTTKMGIMKLVDASEFDVNRSTISATKLQDDDLLVSVNATRITTKVVEVPETDEGDIPLILSGGSDDGFDEQLGLDFEAMGYGDIDIAPKEETQYTREILVLQTHEGYYLRFPLKDVPEKKKNAIGVKGIKLTEGDYVRTVFLLDVGDNKIVQYKGKKVELRKLNIAKRGGRGSKGK</sequence>
<dbReference type="GO" id="GO:0005737">
    <property type="term" value="C:cytoplasm"/>
    <property type="evidence" value="ECO:0007669"/>
    <property type="project" value="TreeGrafter"/>
</dbReference>
<proteinExistence type="inferred from homology"/>
<dbReference type="PANTHER" id="PTHR43493">
    <property type="entry name" value="DNA GYRASE/TOPOISOMERASE SUBUNIT A"/>
    <property type="match status" value="1"/>
</dbReference>
<keyword evidence="6 7" id="KW-0413">Isomerase</keyword>
<organism evidence="9 10">
    <name type="scientific">Eubacterium uniforme</name>
    <dbReference type="NCBI Taxonomy" id="39495"/>
    <lineage>
        <taxon>Bacteria</taxon>
        <taxon>Bacillati</taxon>
        <taxon>Bacillota</taxon>
        <taxon>Clostridia</taxon>
        <taxon>Eubacteriales</taxon>
        <taxon>Eubacteriaceae</taxon>
        <taxon>Eubacterium</taxon>
    </lineage>
</organism>
<feature type="domain" description="Topo IIA-type catalytic" evidence="8">
    <location>
        <begin position="31"/>
        <end position="520"/>
    </location>
</feature>
<gene>
    <name evidence="9" type="ORF">SAMN02745111_01267</name>
</gene>
<dbReference type="GO" id="GO:0006265">
    <property type="term" value="P:DNA topological change"/>
    <property type="evidence" value="ECO:0007669"/>
    <property type="project" value="UniProtKB-UniRule"/>
</dbReference>
<dbReference type="Proteomes" id="UP000190814">
    <property type="component" value="Unassembled WGS sequence"/>
</dbReference>
<dbReference type="PANTHER" id="PTHR43493:SF5">
    <property type="entry name" value="DNA GYRASE SUBUNIT A, CHLOROPLASTIC_MITOCHONDRIAL"/>
    <property type="match status" value="1"/>
</dbReference>
<dbReference type="Pfam" id="PF03989">
    <property type="entry name" value="DNA_gyraseA_C"/>
    <property type="match status" value="3"/>
</dbReference>
<evidence type="ECO:0000256" key="3">
    <source>
        <dbReference type="ARBA" id="ARBA00012895"/>
    </source>
</evidence>
<accession>A0A1T4VMS5</accession>
<keyword evidence="4 7" id="KW-0799">Topoisomerase</keyword>
<dbReference type="GO" id="GO:0034335">
    <property type="term" value="F:DNA negative supercoiling activity"/>
    <property type="evidence" value="ECO:0007669"/>
    <property type="project" value="UniProtKB-ARBA"/>
</dbReference>
<evidence type="ECO:0000256" key="1">
    <source>
        <dbReference type="ARBA" id="ARBA00000185"/>
    </source>
</evidence>
<dbReference type="GO" id="GO:0005524">
    <property type="term" value="F:ATP binding"/>
    <property type="evidence" value="ECO:0007669"/>
    <property type="project" value="InterPro"/>
</dbReference>
<dbReference type="EC" id="5.6.2.2" evidence="3"/>
<reference evidence="9 10" key="1">
    <citation type="submission" date="2017-02" db="EMBL/GenBank/DDBJ databases">
        <authorList>
            <person name="Peterson S.W."/>
        </authorList>
    </citation>
    <scope>NUCLEOTIDE SEQUENCE [LARGE SCALE GENOMIC DNA]</scope>
    <source>
        <strain evidence="9 10">ATCC 35992</strain>
    </source>
</reference>
<evidence type="ECO:0000259" key="8">
    <source>
        <dbReference type="PROSITE" id="PS52040"/>
    </source>
</evidence>
<dbReference type="CDD" id="cd00187">
    <property type="entry name" value="TOP4c"/>
    <property type="match status" value="1"/>
</dbReference>
<evidence type="ECO:0000313" key="10">
    <source>
        <dbReference type="Proteomes" id="UP000190814"/>
    </source>
</evidence>
<dbReference type="NCBIfam" id="NF004044">
    <property type="entry name" value="PRK05561.1"/>
    <property type="match status" value="1"/>
</dbReference>
<dbReference type="PROSITE" id="PS52040">
    <property type="entry name" value="TOPO_IIA"/>
    <property type="match status" value="1"/>
</dbReference>
<dbReference type="SUPFAM" id="SSF56719">
    <property type="entry name" value="Type II DNA topoisomerase"/>
    <property type="match status" value="1"/>
</dbReference>
<dbReference type="Gene3D" id="3.30.1360.40">
    <property type="match status" value="1"/>
</dbReference>
<dbReference type="GO" id="GO:0003677">
    <property type="term" value="F:DNA binding"/>
    <property type="evidence" value="ECO:0007669"/>
    <property type="project" value="UniProtKB-UniRule"/>
</dbReference>
<dbReference type="OrthoDB" id="9806486at2"/>
<dbReference type="SUPFAM" id="SSF101904">
    <property type="entry name" value="GyrA/ParC C-terminal domain-like"/>
    <property type="match status" value="2"/>
</dbReference>
<protein>
    <recommendedName>
        <fullName evidence="3">DNA topoisomerase (ATP-hydrolyzing)</fullName>
        <ecNumber evidence="3">5.6.2.2</ecNumber>
    </recommendedName>
</protein>
<evidence type="ECO:0000313" key="9">
    <source>
        <dbReference type="EMBL" id="SKA66274.1"/>
    </source>
</evidence>
<dbReference type="InterPro" id="IPR050220">
    <property type="entry name" value="Type_II_DNA_Topoisomerases"/>
</dbReference>
<dbReference type="Gene3D" id="3.90.199.10">
    <property type="entry name" value="Topoisomerase II, domain 5"/>
    <property type="match status" value="1"/>
</dbReference>
<evidence type="ECO:0000256" key="2">
    <source>
        <dbReference type="ARBA" id="ARBA00008263"/>
    </source>
</evidence>
<dbReference type="GO" id="GO:0009330">
    <property type="term" value="C:DNA topoisomerase type II (double strand cut, ATP-hydrolyzing) complex"/>
    <property type="evidence" value="ECO:0007669"/>
    <property type="project" value="TreeGrafter"/>
</dbReference>
<dbReference type="Gene3D" id="2.120.10.90">
    <property type="entry name" value="DNA gyrase/topoisomerase IV, subunit A, C-terminal"/>
    <property type="match status" value="2"/>
</dbReference>
<dbReference type="InterPro" id="IPR013760">
    <property type="entry name" value="Topo_IIA-like_dom_sf"/>
</dbReference>
<dbReference type="InterPro" id="IPR006691">
    <property type="entry name" value="GyrA/parC_rep"/>
</dbReference>
<dbReference type="Pfam" id="PF00521">
    <property type="entry name" value="DNA_topoisoIV"/>
    <property type="match status" value="1"/>
</dbReference>
<evidence type="ECO:0000256" key="6">
    <source>
        <dbReference type="ARBA" id="ARBA00023235"/>
    </source>
</evidence>
<feature type="active site" description="O-(5'-phospho-DNA)-tyrosine intermediate" evidence="7">
    <location>
        <position position="119"/>
    </location>
</feature>
<dbReference type="AlphaFoldDB" id="A0A1T4VMS5"/>
<dbReference type="InterPro" id="IPR013758">
    <property type="entry name" value="Topo_IIA_A/C_ab"/>
</dbReference>
<comment type="catalytic activity">
    <reaction evidence="1 7">
        <text>ATP-dependent breakage, passage and rejoining of double-stranded DNA.</text>
        <dbReference type="EC" id="5.6.2.2"/>
    </reaction>
</comment>
<dbReference type="SMART" id="SM00434">
    <property type="entry name" value="TOP4c"/>
    <property type="match status" value="1"/>
</dbReference>
<comment type="similarity">
    <text evidence="2">Belongs to the type II topoisomerase GyrA/ParC subunit family.</text>
</comment>
<evidence type="ECO:0000256" key="4">
    <source>
        <dbReference type="ARBA" id="ARBA00023029"/>
    </source>
</evidence>
<dbReference type="InterPro" id="IPR002205">
    <property type="entry name" value="Topo_IIA_dom_A"/>
</dbReference>
<dbReference type="STRING" id="39495.SAMN02745111_01267"/>
<name>A0A1T4VMS5_9FIRM</name>
<dbReference type="InterPro" id="IPR035516">
    <property type="entry name" value="Gyrase/topoIV_suA_C"/>
</dbReference>
<dbReference type="RefSeq" id="WP_078766132.1">
    <property type="nucleotide sequence ID" value="NZ_FUXZ01000007.1"/>
</dbReference>
<dbReference type="InterPro" id="IPR013757">
    <property type="entry name" value="Topo_IIA_A_a_sf"/>
</dbReference>
<keyword evidence="10" id="KW-1185">Reference proteome</keyword>
<keyword evidence="5 7" id="KW-0238">DNA-binding</keyword>
<evidence type="ECO:0000256" key="7">
    <source>
        <dbReference type="PROSITE-ProRule" id="PRU01384"/>
    </source>
</evidence>